<dbReference type="AlphaFoldDB" id="A0A7W5XYU3"/>
<comment type="caution">
    <text evidence="2">The sequence shown here is derived from an EMBL/GenBank/DDBJ whole genome shotgun (WGS) entry which is preliminary data.</text>
</comment>
<gene>
    <name evidence="2" type="ORF">FHS60_002182</name>
</gene>
<name>A0A7W5XYU3_9BACT</name>
<evidence type="ECO:0000256" key="1">
    <source>
        <dbReference type="SAM" id="MobiDB-lite"/>
    </source>
</evidence>
<evidence type="ECO:0000313" key="3">
    <source>
        <dbReference type="Proteomes" id="UP000541425"/>
    </source>
</evidence>
<feature type="compositionally biased region" description="Basic and acidic residues" evidence="1">
    <location>
        <begin position="12"/>
        <end position="28"/>
    </location>
</feature>
<sequence length="147" mass="16975">MSISACSQAPKHPVEDHSQTKAAGHHKDFNPEVFKKKFETYITKEAALTPQEAAIVLPLFHEMKTQQRNIQGIIHRACKRANEPSLSEKDAAIIFKEVIRLQKQSNNLENAYYERMAKVVSKQKVLHIMKAEHQFSRYIFRKMAAQK</sequence>
<feature type="region of interest" description="Disordered" evidence="1">
    <location>
        <begin position="1"/>
        <end position="28"/>
    </location>
</feature>
<accession>A0A7W5XYU3</accession>
<proteinExistence type="predicted"/>
<reference evidence="2 3" key="1">
    <citation type="submission" date="2020-08" db="EMBL/GenBank/DDBJ databases">
        <title>Genomic Encyclopedia of Type Strains, Phase IV (KMG-IV): sequencing the most valuable type-strain genomes for metagenomic binning, comparative biology and taxonomic classification.</title>
        <authorList>
            <person name="Goeker M."/>
        </authorList>
    </citation>
    <scope>NUCLEOTIDE SEQUENCE [LARGE SCALE GENOMIC DNA]</scope>
    <source>
        <strain evidence="2 3">DSM 22548</strain>
    </source>
</reference>
<evidence type="ECO:0000313" key="2">
    <source>
        <dbReference type="EMBL" id="MBB3703685.1"/>
    </source>
</evidence>
<dbReference type="EMBL" id="JACICA010000022">
    <property type="protein sequence ID" value="MBB3703685.1"/>
    <property type="molecule type" value="Genomic_DNA"/>
</dbReference>
<dbReference type="RefSeq" id="WP_183698149.1">
    <property type="nucleotide sequence ID" value="NZ_JACICA010000022.1"/>
</dbReference>
<evidence type="ECO:0008006" key="4">
    <source>
        <dbReference type="Google" id="ProtNLM"/>
    </source>
</evidence>
<organism evidence="2 3">
    <name type="scientific">Alloprevotella rava</name>
    <dbReference type="NCBI Taxonomy" id="671218"/>
    <lineage>
        <taxon>Bacteria</taxon>
        <taxon>Pseudomonadati</taxon>
        <taxon>Bacteroidota</taxon>
        <taxon>Bacteroidia</taxon>
        <taxon>Bacteroidales</taxon>
        <taxon>Prevotellaceae</taxon>
        <taxon>Alloprevotella</taxon>
    </lineage>
</organism>
<dbReference type="Proteomes" id="UP000541425">
    <property type="component" value="Unassembled WGS sequence"/>
</dbReference>
<protein>
    <recommendedName>
        <fullName evidence="4">Periplasmic heavy metal sensor</fullName>
    </recommendedName>
</protein>